<dbReference type="Proteomes" id="UP000242188">
    <property type="component" value="Unassembled WGS sequence"/>
</dbReference>
<keyword evidence="2" id="KW-0472">Membrane</keyword>
<dbReference type="CDD" id="cd00055">
    <property type="entry name" value="EGF_Lam"/>
    <property type="match status" value="1"/>
</dbReference>
<proteinExistence type="predicted"/>
<dbReference type="STRING" id="6573.A0A210PFX1"/>
<evidence type="ECO:0000259" key="4">
    <source>
        <dbReference type="SMART" id="SM00180"/>
    </source>
</evidence>
<comment type="caution">
    <text evidence="5">The sequence shown here is derived from an EMBL/GenBank/DDBJ whole genome shotgun (WGS) entry which is preliminary data.</text>
</comment>
<dbReference type="SMART" id="SM00180">
    <property type="entry name" value="EGF_Lam"/>
    <property type="match status" value="1"/>
</dbReference>
<keyword evidence="2" id="KW-0812">Transmembrane</keyword>
<evidence type="ECO:0000256" key="1">
    <source>
        <dbReference type="ARBA" id="ARBA00022536"/>
    </source>
</evidence>
<keyword evidence="1" id="KW-0245">EGF-like domain</keyword>
<feature type="chain" id="PRO_5013233511" evidence="3">
    <location>
        <begin position="16"/>
        <end position="397"/>
    </location>
</feature>
<protein>
    <submittedName>
        <fullName evidence="5">Multiple epidermal growth factor-like domains protein 10</fullName>
    </submittedName>
</protein>
<evidence type="ECO:0000256" key="2">
    <source>
        <dbReference type="SAM" id="Phobius"/>
    </source>
</evidence>
<dbReference type="InterPro" id="IPR002049">
    <property type="entry name" value="LE_dom"/>
</dbReference>
<dbReference type="Pfam" id="PF00053">
    <property type="entry name" value="EGF_laminin"/>
    <property type="match status" value="1"/>
</dbReference>
<dbReference type="Gene3D" id="2.170.300.10">
    <property type="entry name" value="Tie2 ligand-binding domain superfamily"/>
    <property type="match status" value="1"/>
</dbReference>
<dbReference type="GO" id="GO:0005044">
    <property type="term" value="F:scavenger receptor activity"/>
    <property type="evidence" value="ECO:0007669"/>
    <property type="project" value="InterPro"/>
</dbReference>
<gene>
    <name evidence="5" type="ORF">KP79_PYT18425</name>
</gene>
<feature type="transmembrane region" description="Helical" evidence="2">
    <location>
        <begin position="191"/>
        <end position="216"/>
    </location>
</feature>
<feature type="domain" description="Laminin EGF-like" evidence="4">
    <location>
        <begin position="109"/>
        <end position="148"/>
    </location>
</feature>
<evidence type="ECO:0000313" key="6">
    <source>
        <dbReference type="Proteomes" id="UP000242188"/>
    </source>
</evidence>
<keyword evidence="3" id="KW-0732">Signal</keyword>
<feature type="signal peptide" evidence="3">
    <location>
        <begin position="1"/>
        <end position="15"/>
    </location>
</feature>
<dbReference type="AlphaFoldDB" id="A0A210PFX1"/>
<evidence type="ECO:0000256" key="3">
    <source>
        <dbReference type="SAM" id="SignalP"/>
    </source>
</evidence>
<dbReference type="EMBL" id="NEDP02076730">
    <property type="protein sequence ID" value="OWF35390.1"/>
    <property type="molecule type" value="Genomic_DNA"/>
</dbReference>
<keyword evidence="2" id="KW-1133">Transmembrane helix</keyword>
<reference evidence="5 6" key="1">
    <citation type="journal article" date="2017" name="Nat. Ecol. Evol.">
        <title>Scallop genome provides insights into evolution of bilaterian karyotype and development.</title>
        <authorList>
            <person name="Wang S."/>
            <person name="Zhang J."/>
            <person name="Jiao W."/>
            <person name="Li J."/>
            <person name="Xun X."/>
            <person name="Sun Y."/>
            <person name="Guo X."/>
            <person name="Huan P."/>
            <person name="Dong B."/>
            <person name="Zhang L."/>
            <person name="Hu X."/>
            <person name="Sun X."/>
            <person name="Wang J."/>
            <person name="Zhao C."/>
            <person name="Wang Y."/>
            <person name="Wang D."/>
            <person name="Huang X."/>
            <person name="Wang R."/>
            <person name="Lv J."/>
            <person name="Li Y."/>
            <person name="Zhang Z."/>
            <person name="Liu B."/>
            <person name="Lu W."/>
            <person name="Hui Y."/>
            <person name="Liang J."/>
            <person name="Zhou Z."/>
            <person name="Hou R."/>
            <person name="Li X."/>
            <person name="Liu Y."/>
            <person name="Li H."/>
            <person name="Ning X."/>
            <person name="Lin Y."/>
            <person name="Zhao L."/>
            <person name="Xing Q."/>
            <person name="Dou J."/>
            <person name="Li Y."/>
            <person name="Mao J."/>
            <person name="Guo H."/>
            <person name="Dou H."/>
            <person name="Li T."/>
            <person name="Mu C."/>
            <person name="Jiang W."/>
            <person name="Fu Q."/>
            <person name="Fu X."/>
            <person name="Miao Y."/>
            <person name="Liu J."/>
            <person name="Yu Q."/>
            <person name="Li R."/>
            <person name="Liao H."/>
            <person name="Li X."/>
            <person name="Kong Y."/>
            <person name="Jiang Z."/>
            <person name="Chourrout D."/>
            <person name="Li R."/>
            <person name="Bao Z."/>
        </authorList>
    </citation>
    <scope>NUCLEOTIDE SEQUENCE [LARGE SCALE GENOMIC DNA]</scope>
    <source>
        <strain evidence="5 6">PY_sf001</strain>
    </source>
</reference>
<sequence length="397" mass="44867">MFLMLILLFLTTVESELHGDHVCTYNNGTLHYKTITKITKVDTKVAQCHARNSFGCIRWEYYMNVSTHENVSYMVNRHVQACCIGFYEINGKCEACEQGHYGWRCERDCGCSANSTCDSETGQCSCLPGLIGQNCDEECDVGFYGHNCSSSCDCLYSGDCQKDTGQCFQGPKGVMEHTPDSTSPPKEVSSVLYYVIIAVPAGFGLIIIILNIVFIYRCRLKKRQSERNCSQRGSREDYETIDDNFLSNDYVDMPQAEDTPVFTVTSVSFPDETYNEIHLKLHHEQHTEGPYTEVTCIIENTKHSNTSLSHSQGDKSDQCNYDTMSRSWERDINDEYTDESDYNRLEKDLKSYDTFQSVKEASSMTSLPAYLDDDYSNVNISEKGESLVSLNVGSTPP</sequence>
<keyword evidence="6" id="KW-1185">Reference proteome</keyword>
<accession>A0A210PFX1</accession>
<name>A0A210PFX1_MIZYE</name>
<organism evidence="5 6">
    <name type="scientific">Mizuhopecten yessoensis</name>
    <name type="common">Japanese scallop</name>
    <name type="synonym">Patinopecten yessoensis</name>
    <dbReference type="NCBI Taxonomy" id="6573"/>
    <lineage>
        <taxon>Eukaryota</taxon>
        <taxon>Metazoa</taxon>
        <taxon>Spiralia</taxon>
        <taxon>Lophotrochozoa</taxon>
        <taxon>Mollusca</taxon>
        <taxon>Bivalvia</taxon>
        <taxon>Autobranchia</taxon>
        <taxon>Pteriomorphia</taxon>
        <taxon>Pectinida</taxon>
        <taxon>Pectinoidea</taxon>
        <taxon>Pectinidae</taxon>
        <taxon>Mizuhopecten</taxon>
    </lineage>
</organism>
<dbReference type="OrthoDB" id="10252017at2759"/>
<dbReference type="InterPro" id="IPR042635">
    <property type="entry name" value="MEGF10/SREC1/2-like"/>
</dbReference>
<dbReference type="PANTHER" id="PTHR24043">
    <property type="entry name" value="SCAVENGER RECEPTOR CLASS F"/>
    <property type="match status" value="1"/>
</dbReference>
<evidence type="ECO:0000313" key="5">
    <source>
        <dbReference type="EMBL" id="OWF35390.1"/>
    </source>
</evidence>